<evidence type="ECO:0000256" key="5">
    <source>
        <dbReference type="ARBA" id="ARBA00022989"/>
    </source>
</evidence>
<dbReference type="InterPro" id="IPR000515">
    <property type="entry name" value="MetI-like"/>
</dbReference>
<keyword evidence="2 7" id="KW-0813">Transport</keyword>
<dbReference type="PANTHER" id="PTHR43744">
    <property type="entry name" value="ABC TRANSPORTER PERMEASE PROTEIN MG189-RELATED-RELATED"/>
    <property type="match status" value="1"/>
</dbReference>
<accession>A0AAU7DTL1</accession>
<dbReference type="GO" id="GO:0055085">
    <property type="term" value="P:transmembrane transport"/>
    <property type="evidence" value="ECO:0007669"/>
    <property type="project" value="InterPro"/>
</dbReference>
<dbReference type="Pfam" id="PF00528">
    <property type="entry name" value="BPD_transp_1"/>
    <property type="match status" value="1"/>
</dbReference>
<name>A0AAU7DTL1_9MICO</name>
<reference evidence="9" key="1">
    <citation type="submission" date="2024-02" db="EMBL/GenBank/DDBJ databases">
        <title>Tomenella chthoni gen. nov. sp. nov., a member of the family Jonesiaceae isolated from bat guano.</title>
        <authorList>
            <person name="Miller S.L."/>
            <person name="King J."/>
            <person name="Sankaranarayanan K."/>
            <person name="Lawson P.A."/>
        </authorList>
    </citation>
    <scope>NUCLEOTIDE SEQUENCE</scope>
    <source>
        <strain evidence="9">BS-20</strain>
    </source>
</reference>
<feature type="transmembrane region" description="Helical" evidence="7">
    <location>
        <begin position="9"/>
        <end position="32"/>
    </location>
</feature>
<evidence type="ECO:0000313" key="9">
    <source>
        <dbReference type="EMBL" id="XBH21014.1"/>
    </source>
</evidence>
<dbReference type="EMBL" id="CP146203">
    <property type="protein sequence ID" value="XBH21014.1"/>
    <property type="molecule type" value="Genomic_DNA"/>
</dbReference>
<feature type="transmembrane region" description="Helical" evidence="7">
    <location>
        <begin position="182"/>
        <end position="203"/>
    </location>
</feature>
<keyword evidence="6 7" id="KW-0472">Membrane</keyword>
<evidence type="ECO:0000256" key="4">
    <source>
        <dbReference type="ARBA" id="ARBA00022692"/>
    </source>
</evidence>
<organism evidence="9">
    <name type="scientific">Jonesiaceae bacterium BS-20</name>
    <dbReference type="NCBI Taxonomy" id="3120821"/>
    <lineage>
        <taxon>Bacteria</taxon>
        <taxon>Bacillati</taxon>
        <taxon>Actinomycetota</taxon>
        <taxon>Actinomycetes</taxon>
        <taxon>Micrococcales</taxon>
        <taxon>Jonesiaceae</taxon>
    </lineage>
</organism>
<feature type="transmembrane region" description="Helical" evidence="7">
    <location>
        <begin position="103"/>
        <end position="125"/>
    </location>
</feature>
<protein>
    <submittedName>
        <fullName evidence="9">Carbohydrate ABC transporter permease</fullName>
    </submittedName>
</protein>
<dbReference type="InterPro" id="IPR035906">
    <property type="entry name" value="MetI-like_sf"/>
</dbReference>
<evidence type="ECO:0000256" key="2">
    <source>
        <dbReference type="ARBA" id="ARBA00022448"/>
    </source>
</evidence>
<dbReference type="AlphaFoldDB" id="A0AAU7DTL1"/>
<feature type="transmembrane region" description="Helical" evidence="7">
    <location>
        <begin position="236"/>
        <end position="256"/>
    </location>
</feature>
<dbReference type="CDD" id="cd06261">
    <property type="entry name" value="TM_PBP2"/>
    <property type="match status" value="1"/>
</dbReference>
<evidence type="ECO:0000256" key="1">
    <source>
        <dbReference type="ARBA" id="ARBA00004651"/>
    </source>
</evidence>
<keyword evidence="4 7" id="KW-0812">Transmembrane</keyword>
<evidence type="ECO:0000259" key="8">
    <source>
        <dbReference type="PROSITE" id="PS50928"/>
    </source>
</evidence>
<evidence type="ECO:0000256" key="7">
    <source>
        <dbReference type="RuleBase" id="RU363032"/>
    </source>
</evidence>
<keyword evidence="5 7" id="KW-1133">Transmembrane helix</keyword>
<evidence type="ECO:0000256" key="3">
    <source>
        <dbReference type="ARBA" id="ARBA00022475"/>
    </source>
</evidence>
<keyword evidence="3" id="KW-1003">Cell membrane</keyword>
<dbReference type="SUPFAM" id="SSF161098">
    <property type="entry name" value="MetI-like"/>
    <property type="match status" value="1"/>
</dbReference>
<sequence length="271" mass="29261">MSKAKEKALIIYLVLASLLVGVPIFYAIFGAIRPGPAVTGSLWDLLPSGFSLEHFEDALRRAPLVQQMANSTIVTIAQTLAQVVTGVLAAYALVFGRLKRPNLIFWVFMVTMMIPGETILVANYLTIRSWGLFDTLAAVFLPFMFAAYNVFLMRQAFMSFPKEIHEAASIDGCGPVRFLGKFLLPLTAPTVVTVSLMSAIAAWNGYLWPLIVSESASTRTVQVGIKALSDEAATDIGASLAGITFATIPMIILVIIGQKFLVRGLTQGAGK</sequence>
<feature type="domain" description="ABC transmembrane type-1" evidence="8">
    <location>
        <begin position="68"/>
        <end position="257"/>
    </location>
</feature>
<proteinExistence type="inferred from homology"/>
<comment type="similarity">
    <text evidence="7">Belongs to the binding-protein-dependent transport system permease family.</text>
</comment>
<dbReference type="Gene3D" id="1.10.3720.10">
    <property type="entry name" value="MetI-like"/>
    <property type="match status" value="1"/>
</dbReference>
<gene>
    <name evidence="9" type="ORF">V5R04_12440</name>
</gene>
<feature type="transmembrane region" description="Helical" evidence="7">
    <location>
        <begin position="131"/>
        <end position="152"/>
    </location>
</feature>
<comment type="subcellular location">
    <subcellularLocation>
        <location evidence="1 7">Cell membrane</location>
        <topology evidence="1 7">Multi-pass membrane protein</topology>
    </subcellularLocation>
</comment>
<dbReference type="PANTHER" id="PTHR43744:SF8">
    <property type="entry name" value="SN-GLYCEROL-3-PHOSPHATE TRANSPORT SYSTEM PERMEASE PROTEIN UGPE"/>
    <property type="match status" value="1"/>
</dbReference>
<dbReference type="GO" id="GO:0005886">
    <property type="term" value="C:plasma membrane"/>
    <property type="evidence" value="ECO:0007669"/>
    <property type="project" value="UniProtKB-SubCell"/>
</dbReference>
<evidence type="ECO:0000256" key="6">
    <source>
        <dbReference type="ARBA" id="ARBA00023136"/>
    </source>
</evidence>
<feature type="transmembrane region" description="Helical" evidence="7">
    <location>
        <begin position="73"/>
        <end position="96"/>
    </location>
</feature>
<dbReference type="PROSITE" id="PS50928">
    <property type="entry name" value="ABC_TM1"/>
    <property type="match status" value="1"/>
</dbReference>